<name>A0ABY5Y8J8_9FLAO</name>
<evidence type="ECO:0000256" key="1">
    <source>
        <dbReference type="ARBA" id="ARBA00006817"/>
    </source>
</evidence>
<sequence length="136" mass="15678">MKTIEISTVVDSSIEKAWTYWTKPEHIQNWNFASPDWHCPKAESELKEGGRFSSRMEAKDGSMGFDFGGHYTKIVPNSTLEYTLDDGREVSIKFSENNGKTKIVETFEPENQNPLDLQRQGWHAILNNFKNYVESN</sequence>
<dbReference type="CDD" id="cd08897">
    <property type="entry name" value="SRPBCC_CalC_Aha1-like_4"/>
    <property type="match status" value="1"/>
</dbReference>
<keyword evidence="4" id="KW-1185">Reference proteome</keyword>
<dbReference type="EMBL" id="CP104205">
    <property type="protein sequence ID" value="UWX55342.1"/>
    <property type="molecule type" value="Genomic_DNA"/>
</dbReference>
<dbReference type="RefSeq" id="WP_260573213.1">
    <property type="nucleotide sequence ID" value="NZ_CP104205.1"/>
</dbReference>
<reference evidence="3" key="1">
    <citation type="submission" date="2022-09" db="EMBL/GenBank/DDBJ databases">
        <title>Maribacter litopenaei sp. nov., isolated from the intestinal tract of the Pacific White Shrimp, Litopenaeus vannamei.</title>
        <authorList>
            <person name="Kim S.Y."/>
            <person name="Hwang C.Y."/>
        </authorList>
    </citation>
    <scope>NUCLEOTIDE SEQUENCE</scope>
    <source>
        <strain evidence="3">HL-LV01</strain>
    </source>
</reference>
<organism evidence="3 4">
    <name type="scientific">Maribacter litopenaei</name>
    <dbReference type="NCBI Taxonomy" id="2976127"/>
    <lineage>
        <taxon>Bacteria</taxon>
        <taxon>Pseudomonadati</taxon>
        <taxon>Bacteroidota</taxon>
        <taxon>Flavobacteriia</taxon>
        <taxon>Flavobacteriales</taxon>
        <taxon>Flavobacteriaceae</taxon>
        <taxon>Maribacter</taxon>
    </lineage>
</organism>
<gene>
    <name evidence="3" type="ORF">NYZ99_01810</name>
</gene>
<evidence type="ECO:0000313" key="3">
    <source>
        <dbReference type="EMBL" id="UWX55342.1"/>
    </source>
</evidence>
<comment type="similarity">
    <text evidence="1">Belongs to the AHA1 family.</text>
</comment>
<dbReference type="InterPro" id="IPR023393">
    <property type="entry name" value="START-like_dom_sf"/>
</dbReference>
<dbReference type="Pfam" id="PF08327">
    <property type="entry name" value="AHSA1"/>
    <property type="match status" value="1"/>
</dbReference>
<dbReference type="SUPFAM" id="SSF55961">
    <property type="entry name" value="Bet v1-like"/>
    <property type="match status" value="1"/>
</dbReference>
<dbReference type="Proteomes" id="UP001059209">
    <property type="component" value="Chromosome"/>
</dbReference>
<dbReference type="InterPro" id="IPR013538">
    <property type="entry name" value="ASHA1/2-like_C"/>
</dbReference>
<accession>A0ABY5Y8J8</accession>
<dbReference type="Gene3D" id="3.30.530.20">
    <property type="match status" value="1"/>
</dbReference>
<proteinExistence type="inferred from homology"/>
<evidence type="ECO:0000259" key="2">
    <source>
        <dbReference type="Pfam" id="PF08327"/>
    </source>
</evidence>
<evidence type="ECO:0000313" key="4">
    <source>
        <dbReference type="Proteomes" id="UP001059209"/>
    </source>
</evidence>
<feature type="domain" description="Activator of Hsp90 ATPase homologue 1/2-like C-terminal" evidence="2">
    <location>
        <begin position="12"/>
        <end position="134"/>
    </location>
</feature>
<protein>
    <submittedName>
        <fullName evidence="3">SRPBCC family protein</fullName>
    </submittedName>
</protein>